<organism evidence="2 3">
    <name type="scientific">Eumeta variegata</name>
    <name type="common">Bagworm moth</name>
    <name type="synonym">Eumeta japonica</name>
    <dbReference type="NCBI Taxonomy" id="151549"/>
    <lineage>
        <taxon>Eukaryota</taxon>
        <taxon>Metazoa</taxon>
        <taxon>Ecdysozoa</taxon>
        <taxon>Arthropoda</taxon>
        <taxon>Hexapoda</taxon>
        <taxon>Insecta</taxon>
        <taxon>Pterygota</taxon>
        <taxon>Neoptera</taxon>
        <taxon>Endopterygota</taxon>
        <taxon>Lepidoptera</taxon>
        <taxon>Glossata</taxon>
        <taxon>Ditrysia</taxon>
        <taxon>Tineoidea</taxon>
        <taxon>Psychidae</taxon>
        <taxon>Oiketicinae</taxon>
        <taxon>Eumeta</taxon>
    </lineage>
</organism>
<keyword evidence="3" id="KW-1185">Reference proteome</keyword>
<gene>
    <name evidence="2" type="primary">sina</name>
    <name evidence="2" type="ORF">EVAR_71721_1</name>
</gene>
<evidence type="ECO:0000256" key="1">
    <source>
        <dbReference type="SAM" id="MobiDB-lite"/>
    </source>
</evidence>
<evidence type="ECO:0000313" key="3">
    <source>
        <dbReference type="Proteomes" id="UP000299102"/>
    </source>
</evidence>
<feature type="compositionally biased region" description="Low complexity" evidence="1">
    <location>
        <begin position="14"/>
        <end position="40"/>
    </location>
</feature>
<protein>
    <submittedName>
        <fullName evidence="2">E3 ubiquitin-protein ligase sina</fullName>
    </submittedName>
</protein>
<dbReference type="EMBL" id="BGZK01005519">
    <property type="protein sequence ID" value="GBP14414.1"/>
    <property type="molecule type" value="Genomic_DNA"/>
</dbReference>
<comment type="caution">
    <text evidence="2">The sequence shown here is derived from an EMBL/GenBank/DDBJ whole genome shotgun (WGS) entry which is preliminary data.</text>
</comment>
<evidence type="ECO:0000313" key="2">
    <source>
        <dbReference type="EMBL" id="GBP14414.1"/>
    </source>
</evidence>
<sequence>MSNKINPKRRETPTGTATGNSGTGNTSANTSSSSSSSLSSAGGGDVGMSTDLTSLFECPVCFDYVLPPYYKCSSGHFGVYHVVQSSPAVQPAVVRWPIHQFGYGKGRIECEISL</sequence>
<accession>A0A4C1TK26</accession>
<reference evidence="2 3" key="1">
    <citation type="journal article" date="2019" name="Commun. Biol.">
        <title>The bagworm genome reveals a unique fibroin gene that provides high tensile strength.</title>
        <authorList>
            <person name="Kono N."/>
            <person name="Nakamura H."/>
            <person name="Ohtoshi R."/>
            <person name="Tomita M."/>
            <person name="Numata K."/>
            <person name="Arakawa K."/>
        </authorList>
    </citation>
    <scope>NUCLEOTIDE SEQUENCE [LARGE SCALE GENOMIC DNA]</scope>
</reference>
<name>A0A4C1TK26_EUMVA</name>
<dbReference type="AlphaFoldDB" id="A0A4C1TK26"/>
<dbReference type="STRING" id="151549.A0A4C1TK26"/>
<proteinExistence type="predicted"/>
<feature type="region of interest" description="Disordered" evidence="1">
    <location>
        <begin position="1"/>
        <end position="45"/>
    </location>
</feature>
<dbReference type="Proteomes" id="UP000299102">
    <property type="component" value="Unassembled WGS sequence"/>
</dbReference>